<gene>
    <name evidence="14" type="primary">LOC100368168</name>
</gene>
<name>A0ABM0GKY4_SACKO</name>
<accession>A0ABM0GKY4</accession>
<feature type="transmembrane region" description="Helical" evidence="10">
    <location>
        <begin position="612"/>
        <end position="632"/>
    </location>
</feature>
<dbReference type="InterPro" id="IPR000337">
    <property type="entry name" value="GPCR_3"/>
</dbReference>
<keyword evidence="4 10" id="KW-1133">Transmembrane helix</keyword>
<dbReference type="Proteomes" id="UP000694865">
    <property type="component" value="Unplaced"/>
</dbReference>
<reference evidence="14" key="1">
    <citation type="submission" date="2025-08" db="UniProtKB">
        <authorList>
            <consortium name="RefSeq"/>
        </authorList>
    </citation>
    <scope>IDENTIFICATION</scope>
    <source>
        <tissue evidence="14">Testes</tissue>
    </source>
</reference>
<dbReference type="InterPro" id="IPR028082">
    <property type="entry name" value="Peripla_BP_I"/>
</dbReference>
<dbReference type="SUPFAM" id="SSF53822">
    <property type="entry name" value="Periplasmic binding protein-like I"/>
    <property type="match status" value="1"/>
</dbReference>
<feature type="signal peptide" evidence="11">
    <location>
        <begin position="1"/>
        <end position="25"/>
    </location>
</feature>
<evidence type="ECO:0000313" key="14">
    <source>
        <dbReference type="RefSeq" id="XP_002732197.1"/>
    </source>
</evidence>
<dbReference type="PRINTS" id="PR01176">
    <property type="entry name" value="GABABRECEPTR"/>
</dbReference>
<dbReference type="PRINTS" id="PR00248">
    <property type="entry name" value="GPCRMGR"/>
</dbReference>
<dbReference type="PANTHER" id="PTHR24060">
    <property type="entry name" value="METABOTROPIC GLUTAMATE RECEPTOR"/>
    <property type="match status" value="1"/>
</dbReference>
<evidence type="ECO:0000256" key="8">
    <source>
        <dbReference type="ARBA" id="ARBA00023180"/>
    </source>
</evidence>
<evidence type="ECO:0000256" key="1">
    <source>
        <dbReference type="ARBA" id="ARBA00004651"/>
    </source>
</evidence>
<keyword evidence="13" id="KW-1185">Reference proteome</keyword>
<evidence type="ECO:0000256" key="10">
    <source>
        <dbReference type="SAM" id="Phobius"/>
    </source>
</evidence>
<dbReference type="PROSITE" id="PS50259">
    <property type="entry name" value="G_PROTEIN_RECEP_F3_4"/>
    <property type="match status" value="1"/>
</dbReference>
<dbReference type="RefSeq" id="XP_002732197.1">
    <property type="nucleotide sequence ID" value="XM_002732151.1"/>
</dbReference>
<evidence type="ECO:0000256" key="9">
    <source>
        <dbReference type="ARBA" id="ARBA00023224"/>
    </source>
</evidence>
<feature type="transmembrane region" description="Helical" evidence="10">
    <location>
        <begin position="766"/>
        <end position="788"/>
    </location>
</feature>
<keyword evidence="7" id="KW-0675">Receptor</keyword>
<evidence type="ECO:0000313" key="13">
    <source>
        <dbReference type="Proteomes" id="UP000694865"/>
    </source>
</evidence>
<keyword evidence="9" id="KW-0807">Transducer</keyword>
<keyword evidence="3 10" id="KW-0812">Transmembrane</keyword>
<organism evidence="13 14">
    <name type="scientific">Saccoglossus kowalevskii</name>
    <name type="common">Acorn worm</name>
    <dbReference type="NCBI Taxonomy" id="10224"/>
    <lineage>
        <taxon>Eukaryota</taxon>
        <taxon>Metazoa</taxon>
        <taxon>Hemichordata</taxon>
        <taxon>Enteropneusta</taxon>
        <taxon>Harrimaniidae</taxon>
        <taxon>Saccoglossus</taxon>
    </lineage>
</organism>
<proteinExistence type="predicted"/>
<dbReference type="InterPro" id="IPR038550">
    <property type="entry name" value="GPCR_3_9-Cys_sf"/>
</dbReference>
<keyword evidence="5" id="KW-0297">G-protein coupled receptor</keyword>
<dbReference type="Pfam" id="PF01094">
    <property type="entry name" value="ANF_receptor"/>
    <property type="match status" value="1"/>
</dbReference>
<evidence type="ECO:0000256" key="7">
    <source>
        <dbReference type="ARBA" id="ARBA00023170"/>
    </source>
</evidence>
<dbReference type="Pfam" id="PF00003">
    <property type="entry name" value="7tm_3"/>
    <property type="match status" value="1"/>
</dbReference>
<dbReference type="InterPro" id="IPR011500">
    <property type="entry name" value="GPCR_3_9-Cys_dom"/>
</dbReference>
<sequence>MKVELCADFIVLMLYHLVLVTPCLCWQYSDIGRIKYSMSGDKIIGGLFPLHDYDHNKECRALRDLGTLLRMEAMVYAIYEINNRDDILPNMTIGFEIYDTCTRESTSIAQTLRFMPMSAFRNTADCQCVTDNGACSDENVTHPYVDVVIGTEMSFTTIPAAQLLGLSEICQISYYATSDDLSNKKRFPFFLRLSPPDKLQVKTMIDLMKHFNWTFISIVHSDDNYGNNGLKELKMEAEIAHICIAGTIEVSAFMTNNGFDYVVHSLLSWPRARVVVMFVHVKEANGVLSAIGRANATHHFQLIGSDGWAASIEEIRPENRVIASSVLKINLYSAHFQPFEDYFMSLNPENNQHNPWFEEFWQKYLNCTSGDDKCTEMHLPSGFSRDNSVSLVIDSVYTFALGWENMRRDMCPNSSELCTPLKEAKMDVGYLHNLTFNGATGSIMFDRNGDLMGKYDIHTIQRVGDAYQLLKLGIWDSLGGDNKLMFSDNLSLWLDAFPGTLPPSSYCSDPCSAGEMVIQREHVCCWDCVLCRSNEITVFNATMCQECLPHMWPEKMRTHCEAIPPSFIKYQDPWAIMLCTFSAVGLTFCFITLIAFTHYNSKPLVKATSRELSYIMFIGIILSYVLVYSFLAMPTTTTCYINRFGFMLSFTLTYGPLLTKTNRIFRIFDAGKKSTRRPAFISPRSQVTIALGMVFLQVIISTTWLIVLPPEAILIVPVPKEKHVELSCNISENEVITSLCFNVLLVVMCSYYAFKARKVPSNYNETRFITVSVYTTLVIWLAFIPTYFTTNRSYFKVTVLSLAMILNASVTLVCLYMPKIYAVHFLKEVDINAATHFEGATASGKAVARSATHFSNRVSPGEGPSTITQTTIMQNSNKEKYKMEIPNELQPSGSAR</sequence>
<feature type="transmembrane region" description="Helical" evidence="10">
    <location>
        <begin position="794"/>
        <end position="817"/>
    </location>
</feature>
<comment type="subcellular location">
    <subcellularLocation>
        <location evidence="1">Cell membrane</location>
        <topology evidence="1">Multi-pass membrane protein</topology>
    </subcellularLocation>
</comment>
<feature type="transmembrane region" description="Helical" evidence="10">
    <location>
        <begin position="574"/>
        <end position="600"/>
    </location>
</feature>
<dbReference type="Gene3D" id="2.10.50.30">
    <property type="entry name" value="GPCR, family 3, nine cysteines domain"/>
    <property type="match status" value="1"/>
</dbReference>
<evidence type="ECO:0000256" key="5">
    <source>
        <dbReference type="ARBA" id="ARBA00023040"/>
    </source>
</evidence>
<dbReference type="InterPro" id="IPR017978">
    <property type="entry name" value="GPCR_3_C"/>
</dbReference>
<keyword evidence="6 10" id="KW-0472">Membrane</keyword>
<protein>
    <submittedName>
        <fullName evidence="14">Metabotropic glutamate receptor 3-like</fullName>
    </submittedName>
</protein>
<dbReference type="InterPro" id="IPR050726">
    <property type="entry name" value="mGluR"/>
</dbReference>
<evidence type="ECO:0000256" key="11">
    <source>
        <dbReference type="SAM" id="SignalP"/>
    </source>
</evidence>
<feature type="chain" id="PRO_5045273887" evidence="11">
    <location>
        <begin position="26"/>
        <end position="896"/>
    </location>
</feature>
<dbReference type="GeneID" id="100368168"/>
<evidence type="ECO:0000256" key="4">
    <source>
        <dbReference type="ARBA" id="ARBA00022989"/>
    </source>
</evidence>
<evidence type="ECO:0000256" key="2">
    <source>
        <dbReference type="ARBA" id="ARBA00022475"/>
    </source>
</evidence>
<dbReference type="InterPro" id="IPR001828">
    <property type="entry name" value="ANF_lig-bd_rcpt"/>
</dbReference>
<feature type="transmembrane region" description="Helical" evidence="10">
    <location>
        <begin position="735"/>
        <end position="754"/>
    </location>
</feature>
<feature type="transmembrane region" description="Helical" evidence="10">
    <location>
        <begin position="686"/>
        <end position="707"/>
    </location>
</feature>
<keyword evidence="2" id="KW-1003">Cell membrane</keyword>
<feature type="transmembrane region" description="Helical" evidence="10">
    <location>
        <begin position="644"/>
        <end position="665"/>
    </location>
</feature>
<keyword evidence="8" id="KW-0325">Glycoprotein</keyword>
<dbReference type="Pfam" id="PF07562">
    <property type="entry name" value="NCD3G"/>
    <property type="match status" value="1"/>
</dbReference>
<evidence type="ECO:0000256" key="6">
    <source>
        <dbReference type="ARBA" id="ARBA00023136"/>
    </source>
</evidence>
<evidence type="ECO:0000256" key="3">
    <source>
        <dbReference type="ARBA" id="ARBA00022692"/>
    </source>
</evidence>
<evidence type="ECO:0000259" key="12">
    <source>
        <dbReference type="PROSITE" id="PS50259"/>
    </source>
</evidence>
<dbReference type="Gene3D" id="3.40.50.2300">
    <property type="match status" value="2"/>
</dbReference>
<keyword evidence="11" id="KW-0732">Signal</keyword>
<feature type="domain" description="G-protein coupled receptors family 3 profile" evidence="12">
    <location>
        <begin position="574"/>
        <end position="831"/>
    </location>
</feature>